<evidence type="ECO:0000313" key="1">
    <source>
        <dbReference type="EMBL" id="RUO60454.1"/>
    </source>
</evidence>
<dbReference type="EMBL" id="PIQA01000015">
    <property type="protein sequence ID" value="RUO60454.1"/>
    <property type="molecule type" value="Genomic_DNA"/>
</dbReference>
<dbReference type="SUPFAM" id="SSF53850">
    <property type="entry name" value="Periplasmic binding protein-like II"/>
    <property type="match status" value="1"/>
</dbReference>
<accession>A0A432YHN6</accession>
<dbReference type="InterPro" id="IPR006059">
    <property type="entry name" value="SBP"/>
</dbReference>
<dbReference type="Pfam" id="PF13416">
    <property type="entry name" value="SBP_bac_8"/>
    <property type="match status" value="1"/>
</dbReference>
<dbReference type="Gene3D" id="3.40.190.10">
    <property type="entry name" value="Periplasmic binding protein-like II"/>
    <property type="match status" value="2"/>
</dbReference>
<protein>
    <submittedName>
        <fullName evidence="1">ABC transporter substrate-binding protein</fullName>
    </submittedName>
</protein>
<organism evidence="1 2">
    <name type="scientific">Idiomarina piscisalsi</name>
    <dbReference type="NCBI Taxonomy" id="1096243"/>
    <lineage>
        <taxon>Bacteria</taxon>
        <taxon>Pseudomonadati</taxon>
        <taxon>Pseudomonadota</taxon>
        <taxon>Gammaproteobacteria</taxon>
        <taxon>Alteromonadales</taxon>
        <taxon>Idiomarinaceae</taxon>
        <taxon>Idiomarina</taxon>
    </lineage>
</organism>
<dbReference type="Proteomes" id="UP000288361">
    <property type="component" value="Unassembled WGS sequence"/>
</dbReference>
<name>A0A432YHN6_9GAMM</name>
<dbReference type="InterPro" id="IPR027020">
    <property type="entry name" value="YnjB"/>
</dbReference>
<dbReference type="PANTHER" id="PTHR42779">
    <property type="entry name" value="PROTEIN YNJB"/>
    <property type="match status" value="1"/>
</dbReference>
<sequence>MRVLALITLVLLTLFGTTLFGTPLAKAEVVNFYAWGGSPQVNSYLRWAQQELKAEDIQLRHNKIADASEVVKQLINGYSNADIIWINGENFHALKKANALLPIVDDIKGMQHINPDLNWRTDFGESVNGLEVPWGLGQFNLIARPGVFETEAVSAHELMRAAQNYKGRISYPKPPEFHGTTFLKSLLLSLYPERRSVFQQPVASVNAEEIIQPLWNYLDKLHPLLWQQGSNFPSSAGEQVSYLANGQLVMAVSFNPNDYRTLVNQGRLPAGVKRYTLSDRAMTNTHYLAVPKTAQNPELAKQVIEFLLSVQAQLRKADTNRWGDPSVLAPQLLQTQEASQQTELLPSTDDFHASWQAYLEQQWSERYQ</sequence>
<gene>
    <name evidence="1" type="ORF">CWI73_11860</name>
</gene>
<dbReference type="RefSeq" id="WP_126752979.1">
    <property type="nucleotide sequence ID" value="NZ_JBHUMT010000003.1"/>
</dbReference>
<dbReference type="PIRSF" id="PIRSF029172">
    <property type="entry name" value="UCP029172_ABC_sbc_YnjB"/>
    <property type="match status" value="1"/>
</dbReference>
<dbReference type="NCBIfam" id="NF008633">
    <property type="entry name" value="PRK11622.1"/>
    <property type="match status" value="1"/>
</dbReference>
<comment type="caution">
    <text evidence="1">The sequence shown here is derived from an EMBL/GenBank/DDBJ whole genome shotgun (WGS) entry which is preliminary data.</text>
</comment>
<dbReference type="PANTHER" id="PTHR42779:SF1">
    <property type="entry name" value="PROTEIN YNJB"/>
    <property type="match status" value="1"/>
</dbReference>
<evidence type="ECO:0000313" key="2">
    <source>
        <dbReference type="Proteomes" id="UP000288361"/>
    </source>
</evidence>
<dbReference type="AlphaFoldDB" id="A0A432YHN6"/>
<reference evidence="1 2" key="1">
    <citation type="journal article" date="2011" name="Front. Microbiol.">
        <title>Genomic signatures of strain selection and enhancement in Bacillus atrophaeus var. globigii, a historical biowarfare simulant.</title>
        <authorList>
            <person name="Gibbons H.S."/>
            <person name="Broomall S.M."/>
            <person name="McNew L.A."/>
            <person name="Daligault H."/>
            <person name="Chapman C."/>
            <person name="Bruce D."/>
            <person name="Karavis M."/>
            <person name="Krepps M."/>
            <person name="McGregor P.A."/>
            <person name="Hong C."/>
            <person name="Park K.H."/>
            <person name="Akmal A."/>
            <person name="Feldman A."/>
            <person name="Lin J.S."/>
            <person name="Chang W.E."/>
            <person name="Higgs B.W."/>
            <person name="Demirev P."/>
            <person name="Lindquist J."/>
            <person name="Liem A."/>
            <person name="Fochler E."/>
            <person name="Read T.D."/>
            <person name="Tapia R."/>
            <person name="Johnson S."/>
            <person name="Bishop-Lilly K.A."/>
            <person name="Detter C."/>
            <person name="Han C."/>
            <person name="Sozhamannan S."/>
            <person name="Rosenzweig C.N."/>
            <person name="Skowronski E.W."/>
        </authorList>
    </citation>
    <scope>NUCLEOTIDE SEQUENCE [LARGE SCALE GENOMIC DNA]</scope>
    <source>
        <strain evidence="1 2">TPS4-2</strain>
    </source>
</reference>
<proteinExistence type="predicted"/>